<feature type="site" description="Important for serine binding" evidence="8">
    <location>
        <position position="387"/>
    </location>
</feature>
<dbReference type="Pfam" id="PF00587">
    <property type="entry name" value="tRNA-synt_2b"/>
    <property type="match status" value="1"/>
</dbReference>
<dbReference type="InterPro" id="IPR010978">
    <property type="entry name" value="tRNA-bd_arm"/>
</dbReference>
<dbReference type="InterPro" id="IPR002314">
    <property type="entry name" value="aa-tRNA-synt_IIb"/>
</dbReference>
<evidence type="ECO:0000313" key="13">
    <source>
        <dbReference type="Proteomes" id="UP000229526"/>
    </source>
</evidence>
<evidence type="ECO:0000256" key="1">
    <source>
        <dbReference type="ARBA" id="ARBA00012840"/>
    </source>
</evidence>
<keyword evidence="5" id="KW-0648">Protein biosynthesis</keyword>
<comment type="caution">
    <text evidence="12">The sequence shown here is derived from an EMBL/GenBank/DDBJ whole genome shotgun (WGS) entry which is preliminary data.</text>
</comment>
<dbReference type="AlphaFoldDB" id="A0A2H0ULE7"/>
<feature type="binding site" evidence="8">
    <location>
        <position position="235"/>
    </location>
    <ligand>
        <name>L-serine</name>
        <dbReference type="ChEBI" id="CHEBI:33384"/>
    </ligand>
</feature>
<dbReference type="EMBL" id="PFBD01000015">
    <property type="protein sequence ID" value="PIR87223.1"/>
    <property type="molecule type" value="Genomic_DNA"/>
</dbReference>
<feature type="coiled-coil region" evidence="10">
    <location>
        <begin position="64"/>
        <end position="91"/>
    </location>
</feature>
<sequence length="426" mass="47922">MIDIELLRTNPELFRDSMRARNYDPASIDQFLAIDATWRSQTQEVETMRAEQKKIGEARKIEEAKALKEKIAGAQGKLREVEQERDQLVRLIPNLLHANAPRGTSEEDNIILRTISKKPKLDFPVKDHLELGTNLGIIDTERAAKVSGSRFGYLLGGAAQLELALIQFALNTLTNENLLKKIAKKAKLTVPAKPFTFVIPPTLIKSEMMSAMGYTERGGDEIYKLQDDDLVLVGTAEQALGPMHSDETLTVEELPRRYLGFSSSFRREAGSHGKDTKGILRVHQFDKLEMLSITTKEESENEHKLLLAIQEYLMQSLDLHYQVLNVCSADLGDPAAAKFDIETWMPGQNKYRETSSTSNTTDFQSRRLGIKYRQGQETNFAHLINGTAFAIGRTLIAIIENNQTKQGTVNIPKALQKYTGFKEIKN</sequence>
<feature type="binding site" evidence="8">
    <location>
        <position position="385"/>
    </location>
    <ligand>
        <name>L-serine</name>
        <dbReference type="ChEBI" id="CHEBI:33384"/>
    </ligand>
</feature>
<reference evidence="13" key="1">
    <citation type="submission" date="2017-09" db="EMBL/GenBank/DDBJ databases">
        <title>Depth-based differentiation of microbial function through sediment-hosted aquifers and enrichment of novel symbionts in the deep terrestrial subsurface.</title>
        <authorList>
            <person name="Probst A.J."/>
            <person name="Ladd B."/>
            <person name="Jarett J.K."/>
            <person name="Geller-Mcgrath D.E."/>
            <person name="Sieber C.M.K."/>
            <person name="Emerson J.B."/>
            <person name="Anantharaman K."/>
            <person name="Thomas B.C."/>
            <person name="Malmstrom R."/>
            <person name="Stieglmeier M."/>
            <person name="Klingl A."/>
            <person name="Woyke T."/>
            <person name="Ryan C.M."/>
            <person name="Banfield J.F."/>
        </authorList>
    </citation>
    <scope>NUCLEOTIDE SEQUENCE [LARGE SCALE GENOMIC DNA]</scope>
</reference>
<evidence type="ECO:0000256" key="9">
    <source>
        <dbReference type="PIRSR" id="PIRSR001529-2"/>
    </source>
</evidence>
<accession>A0A2H0ULE7</accession>
<name>A0A2H0ULE7_9BACT</name>
<dbReference type="InterPro" id="IPR002317">
    <property type="entry name" value="Ser-tRNA-ligase_type_1"/>
</dbReference>
<dbReference type="PRINTS" id="PR00981">
    <property type="entry name" value="TRNASYNTHSER"/>
</dbReference>
<evidence type="ECO:0000256" key="6">
    <source>
        <dbReference type="ARBA" id="ARBA00023146"/>
    </source>
</evidence>
<dbReference type="InterPro" id="IPR015866">
    <property type="entry name" value="Ser-tRNA-synth_1_N"/>
</dbReference>
<dbReference type="SUPFAM" id="SSF46589">
    <property type="entry name" value="tRNA-binding arm"/>
    <property type="match status" value="1"/>
</dbReference>
<evidence type="ECO:0000256" key="5">
    <source>
        <dbReference type="ARBA" id="ARBA00022917"/>
    </source>
</evidence>
<evidence type="ECO:0000256" key="2">
    <source>
        <dbReference type="ARBA" id="ARBA00022598"/>
    </source>
</evidence>
<evidence type="ECO:0000256" key="4">
    <source>
        <dbReference type="ARBA" id="ARBA00022840"/>
    </source>
</evidence>
<dbReference type="GO" id="GO:0005524">
    <property type="term" value="F:ATP binding"/>
    <property type="evidence" value="ECO:0007669"/>
    <property type="project" value="UniProtKB-KW"/>
</dbReference>
<dbReference type="Proteomes" id="UP000229526">
    <property type="component" value="Unassembled WGS sequence"/>
</dbReference>
<dbReference type="InterPro" id="IPR045864">
    <property type="entry name" value="aa-tRNA-synth_II/BPL/LPL"/>
</dbReference>
<dbReference type="InterPro" id="IPR033729">
    <property type="entry name" value="SerRS_core"/>
</dbReference>
<evidence type="ECO:0000256" key="10">
    <source>
        <dbReference type="SAM" id="Coils"/>
    </source>
</evidence>
<keyword evidence="3" id="KW-0547">Nucleotide-binding</keyword>
<keyword evidence="2 12" id="KW-0436">Ligase</keyword>
<feature type="binding site" evidence="9">
    <location>
        <begin position="282"/>
        <end position="285"/>
    </location>
    <ligand>
        <name>ATP</name>
        <dbReference type="ChEBI" id="CHEBI:30616"/>
    </ligand>
</feature>
<dbReference type="NCBIfam" id="TIGR00414">
    <property type="entry name" value="serS"/>
    <property type="match status" value="1"/>
</dbReference>
<dbReference type="GO" id="GO:0005737">
    <property type="term" value="C:cytoplasm"/>
    <property type="evidence" value="ECO:0007669"/>
    <property type="project" value="UniProtKB-UniRule"/>
</dbReference>
<dbReference type="InterPro" id="IPR042103">
    <property type="entry name" value="SerRS_1_N_sf"/>
</dbReference>
<evidence type="ECO:0000256" key="7">
    <source>
        <dbReference type="NCBIfam" id="TIGR00414"/>
    </source>
</evidence>
<feature type="binding site" evidence="9">
    <location>
        <begin position="266"/>
        <end position="268"/>
    </location>
    <ligand>
        <name>ATP</name>
        <dbReference type="ChEBI" id="CHEBI:30616"/>
    </ligand>
</feature>
<dbReference type="PANTHER" id="PTHR11778">
    <property type="entry name" value="SERYL-TRNA SYNTHETASE"/>
    <property type="match status" value="1"/>
</dbReference>
<proteinExistence type="predicted"/>
<feature type="binding site" evidence="8">
    <location>
        <position position="266"/>
    </location>
    <ligand>
        <name>L-serine</name>
        <dbReference type="ChEBI" id="CHEBI:33384"/>
    </ligand>
</feature>
<dbReference type="Gene3D" id="1.10.287.40">
    <property type="entry name" value="Serine-tRNA synthetase, tRNA binding domain"/>
    <property type="match status" value="1"/>
</dbReference>
<feature type="binding site" evidence="8">
    <location>
        <position position="289"/>
    </location>
    <ligand>
        <name>L-serine</name>
        <dbReference type="ChEBI" id="CHEBI:33384"/>
    </ligand>
</feature>
<protein>
    <recommendedName>
        <fullName evidence="1 7">Serine--tRNA ligase</fullName>
        <ecNumber evidence="1 7">6.1.1.11</ecNumber>
    </recommendedName>
</protein>
<feature type="domain" description="Aminoacyl-transfer RNA synthetases class-II family profile" evidence="11">
    <location>
        <begin position="201"/>
        <end position="412"/>
    </location>
</feature>
<dbReference type="PIRSF" id="PIRSF001529">
    <property type="entry name" value="Ser-tRNA-synth_IIa"/>
    <property type="match status" value="1"/>
</dbReference>
<dbReference type="SUPFAM" id="SSF55681">
    <property type="entry name" value="Class II aaRS and biotin synthetases"/>
    <property type="match status" value="1"/>
</dbReference>
<feature type="binding site" evidence="9">
    <location>
        <begin position="353"/>
        <end position="356"/>
    </location>
    <ligand>
        <name>ATP</name>
        <dbReference type="ChEBI" id="CHEBI:30616"/>
    </ligand>
</feature>
<dbReference type="GO" id="GO:0006434">
    <property type="term" value="P:seryl-tRNA aminoacylation"/>
    <property type="evidence" value="ECO:0007669"/>
    <property type="project" value="UniProtKB-UniRule"/>
</dbReference>
<keyword evidence="10" id="KW-0175">Coiled coil</keyword>
<dbReference type="GO" id="GO:0004828">
    <property type="term" value="F:serine-tRNA ligase activity"/>
    <property type="evidence" value="ECO:0007669"/>
    <property type="project" value="UniProtKB-UniRule"/>
</dbReference>
<evidence type="ECO:0000256" key="3">
    <source>
        <dbReference type="ARBA" id="ARBA00022741"/>
    </source>
</evidence>
<dbReference type="InterPro" id="IPR006195">
    <property type="entry name" value="aa-tRNA-synth_II"/>
</dbReference>
<dbReference type="CDD" id="cd00770">
    <property type="entry name" value="SerRS_core"/>
    <property type="match status" value="1"/>
</dbReference>
<dbReference type="PROSITE" id="PS50862">
    <property type="entry name" value="AA_TRNA_LIGASE_II"/>
    <property type="match status" value="1"/>
</dbReference>
<evidence type="ECO:0000256" key="8">
    <source>
        <dbReference type="PIRSR" id="PIRSR001529-1"/>
    </source>
</evidence>
<evidence type="ECO:0000259" key="11">
    <source>
        <dbReference type="PROSITE" id="PS50862"/>
    </source>
</evidence>
<dbReference type="EC" id="6.1.1.11" evidence="1 7"/>
<keyword evidence="6" id="KW-0030">Aminoacyl-tRNA synthetase</keyword>
<dbReference type="Gene3D" id="3.30.930.10">
    <property type="entry name" value="Bira Bifunctional Protein, Domain 2"/>
    <property type="match status" value="1"/>
</dbReference>
<gene>
    <name evidence="12" type="ORF">COU11_01565</name>
</gene>
<evidence type="ECO:0000313" key="12">
    <source>
        <dbReference type="EMBL" id="PIR87223.1"/>
    </source>
</evidence>
<keyword evidence="4 9" id="KW-0067">ATP-binding</keyword>
<organism evidence="12 13">
    <name type="scientific">Candidatus Harrisonbacteria bacterium CG10_big_fil_rev_8_21_14_0_10_49_15</name>
    <dbReference type="NCBI Taxonomy" id="1974587"/>
    <lineage>
        <taxon>Bacteria</taxon>
        <taxon>Candidatus Harrisoniibacteriota</taxon>
    </lineage>
</organism>
<dbReference type="Pfam" id="PF02403">
    <property type="entry name" value="Seryl_tRNA_N"/>
    <property type="match status" value="1"/>
</dbReference>